<feature type="transmembrane region" description="Helical" evidence="7">
    <location>
        <begin position="22"/>
        <end position="39"/>
    </location>
</feature>
<comment type="subcellular location">
    <subcellularLocation>
        <location evidence="1">Mitochondrion</location>
    </subcellularLocation>
</comment>
<feature type="coiled-coil region" evidence="5">
    <location>
        <begin position="304"/>
        <end position="331"/>
    </location>
</feature>
<feature type="domain" description="HIG1" evidence="8">
    <location>
        <begin position="1"/>
        <end position="86"/>
    </location>
</feature>
<feature type="coiled-coil region" evidence="5">
    <location>
        <begin position="238"/>
        <end position="279"/>
    </location>
</feature>
<evidence type="ECO:0000313" key="9">
    <source>
        <dbReference type="EMBL" id="KAL1279756.1"/>
    </source>
</evidence>
<evidence type="ECO:0000256" key="4">
    <source>
        <dbReference type="ARBA" id="ARBA00023136"/>
    </source>
</evidence>
<reference evidence="9 10" key="1">
    <citation type="submission" date="2023-09" db="EMBL/GenBank/DDBJ databases">
        <authorList>
            <person name="Wang M."/>
        </authorList>
    </citation>
    <scope>NUCLEOTIDE SEQUENCE [LARGE SCALE GENOMIC DNA]</scope>
    <source>
        <strain evidence="9">GT-2023</strain>
        <tissue evidence="9">Liver</tissue>
    </source>
</reference>
<evidence type="ECO:0000313" key="10">
    <source>
        <dbReference type="Proteomes" id="UP001558613"/>
    </source>
</evidence>
<feature type="region of interest" description="Disordered" evidence="6">
    <location>
        <begin position="661"/>
        <end position="710"/>
    </location>
</feature>
<dbReference type="PANTHER" id="PTHR31935:SF1">
    <property type="entry name" value="COILED-COIL DOMAIN-CONTAINING PROTEIN 13"/>
    <property type="match status" value="1"/>
</dbReference>
<feature type="coiled-coil region" evidence="5">
    <location>
        <begin position="427"/>
        <end position="475"/>
    </location>
</feature>
<dbReference type="Proteomes" id="UP001558613">
    <property type="component" value="Unassembled WGS sequence"/>
</dbReference>
<protein>
    <recommendedName>
        <fullName evidence="8">HIG1 domain-containing protein</fullName>
    </recommendedName>
</protein>
<feature type="coiled-coil region" evidence="5">
    <location>
        <begin position="174"/>
        <end position="204"/>
    </location>
</feature>
<evidence type="ECO:0000256" key="7">
    <source>
        <dbReference type="SAM" id="Phobius"/>
    </source>
</evidence>
<gene>
    <name evidence="9" type="ORF">QQF64_014356</name>
</gene>
<feature type="compositionally biased region" description="Basic and acidic residues" evidence="6">
    <location>
        <begin position="572"/>
        <end position="585"/>
    </location>
</feature>
<feature type="compositionally biased region" description="Polar residues" evidence="6">
    <location>
        <begin position="148"/>
        <end position="160"/>
    </location>
</feature>
<feature type="region of interest" description="Disordered" evidence="6">
    <location>
        <begin position="557"/>
        <end position="585"/>
    </location>
</feature>
<evidence type="ECO:0000256" key="1">
    <source>
        <dbReference type="ARBA" id="ARBA00004173"/>
    </source>
</evidence>
<keyword evidence="2 7" id="KW-0812">Transmembrane</keyword>
<evidence type="ECO:0000256" key="2">
    <source>
        <dbReference type="ARBA" id="ARBA00022692"/>
    </source>
</evidence>
<feature type="region of interest" description="Disordered" evidence="6">
    <location>
        <begin position="499"/>
        <end position="522"/>
    </location>
</feature>
<keyword evidence="4 7" id="KW-0472">Membrane</keyword>
<accession>A0ABR3NT39</accession>
<feature type="coiled-coil region" evidence="5">
    <location>
        <begin position="718"/>
        <end position="763"/>
    </location>
</feature>
<keyword evidence="10" id="KW-1185">Reference proteome</keyword>
<dbReference type="EMBL" id="JAYMGO010000002">
    <property type="protein sequence ID" value="KAL1279756.1"/>
    <property type="molecule type" value="Genomic_DNA"/>
</dbReference>
<sequence length="768" mass="88235">MTAMEYEDNESKFIRKAKENPFVPAGMAGFFGIVAYRLFKLKSRGDTKMSVHLIHMRVAAQGFVVGAMTLGVIYSMYREYILKPHEAQKALEQKALEKNYLWIPVMDGDNDEIKEQLRLQFQALQEQQVQRIQRRLEMKKTDRDKTDSSAPPLSSLDNISFSEEDDDMMDVFNARVTQNENEQLQDHVRELRDENGRLHKLLSEKDFEIKHLKKKREEERLALAGTAGLAGDAAATKIVELSKKNRELAADIEREKTKTKQANNRVKELEKELQATLLLNPGKKTNKKQDSRTVNDHLENNPLVKSLQEKLSTAQLKMTEYRNQIQTFKQELKIAHKFVLSCEVGEDVNIQQVLCNPGGWRGRSQQILALQIRVRDLEQQLSQSSLRKQLCDLGLEEEITRMGGPQKTQDRNLSHIRHIERERKETMEKLTMDYEVLLEEHSDMKKKLEASKARNKVLSTEVKALKSQISTLLDKGKHDDELVDALLKQQAKWQAMLGHLSQKGSQREEAQQGLERHLHSETQQHASLIQQLKVMVSEKENKVKELEQEIQQLALSKQSDCKSQTDTRPLASRHENSRESNSARDARVACPECAVKIPSLQAQCAEYKALYQAASVERDKLLELTKVQQTSEEEAKRQRAEAEQKLRLEWQRSVSLEQQLEKAKLDSRKEASLQTSNRSRTGSSGSTLSLPDKQEGLSPRSSYDVTRDAQLSERKSRLALQLEENETLRTALKNALKEKKEGLQFYKDMLAQAKQEFQQAHRKHDQGT</sequence>
<comment type="caution">
    <text evidence="9">The sequence shown here is derived from an EMBL/GenBank/DDBJ whole genome shotgun (WGS) entry which is preliminary data.</text>
</comment>
<feature type="compositionally biased region" description="Basic and acidic residues" evidence="6">
    <location>
        <begin position="505"/>
        <end position="522"/>
    </location>
</feature>
<evidence type="ECO:0000256" key="6">
    <source>
        <dbReference type="SAM" id="MobiDB-lite"/>
    </source>
</evidence>
<dbReference type="PANTHER" id="PTHR31935">
    <property type="entry name" value="COILED-COIL DOMAIN-CONTAINING PROTEIN 13"/>
    <property type="match status" value="1"/>
</dbReference>
<name>A0ABR3NT39_9TELE</name>
<feature type="region of interest" description="Disordered" evidence="6">
    <location>
        <begin position="136"/>
        <end position="160"/>
    </location>
</feature>
<proteinExistence type="predicted"/>
<feature type="compositionally biased region" description="Basic and acidic residues" evidence="6">
    <location>
        <begin position="136"/>
        <end position="147"/>
    </location>
</feature>
<dbReference type="InterPro" id="IPR038929">
    <property type="entry name" value="CCDC13"/>
</dbReference>
<dbReference type="PROSITE" id="PS51503">
    <property type="entry name" value="HIG1"/>
    <property type="match status" value="1"/>
</dbReference>
<dbReference type="Gene3D" id="6.10.140.1320">
    <property type="match status" value="1"/>
</dbReference>
<organism evidence="9 10">
    <name type="scientific">Cirrhinus molitorella</name>
    <name type="common">mud carp</name>
    <dbReference type="NCBI Taxonomy" id="172907"/>
    <lineage>
        <taxon>Eukaryota</taxon>
        <taxon>Metazoa</taxon>
        <taxon>Chordata</taxon>
        <taxon>Craniata</taxon>
        <taxon>Vertebrata</taxon>
        <taxon>Euteleostomi</taxon>
        <taxon>Actinopterygii</taxon>
        <taxon>Neopterygii</taxon>
        <taxon>Teleostei</taxon>
        <taxon>Ostariophysi</taxon>
        <taxon>Cypriniformes</taxon>
        <taxon>Cyprinidae</taxon>
        <taxon>Labeoninae</taxon>
        <taxon>Labeonini</taxon>
        <taxon>Cirrhinus</taxon>
    </lineage>
</organism>
<keyword evidence="3 7" id="KW-1133">Transmembrane helix</keyword>
<evidence type="ECO:0000256" key="5">
    <source>
        <dbReference type="SAM" id="Coils"/>
    </source>
</evidence>
<feature type="compositionally biased region" description="Basic and acidic residues" evidence="6">
    <location>
        <begin position="661"/>
        <end position="671"/>
    </location>
</feature>
<dbReference type="InterPro" id="IPR007667">
    <property type="entry name" value="Hypoxia_induced_domain"/>
</dbReference>
<keyword evidence="5" id="KW-0175">Coiled coil</keyword>
<dbReference type="Pfam" id="PF04588">
    <property type="entry name" value="HIG_1_N"/>
    <property type="match status" value="1"/>
</dbReference>
<feature type="transmembrane region" description="Helical" evidence="7">
    <location>
        <begin position="59"/>
        <end position="77"/>
    </location>
</feature>
<evidence type="ECO:0000256" key="3">
    <source>
        <dbReference type="ARBA" id="ARBA00022989"/>
    </source>
</evidence>
<feature type="coiled-coil region" evidence="5">
    <location>
        <begin position="529"/>
        <end position="556"/>
    </location>
</feature>
<feature type="compositionally biased region" description="Low complexity" evidence="6">
    <location>
        <begin position="678"/>
        <end position="690"/>
    </location>
</feature>
<evidence type="ECO:0000259" key="8">
    <source>
        <dbReference type="PROSITE" id="PS51503"/>
    </source>
</evidence>